<dbReference type="PANTHER" id="PTHR12802:SF41">
    <property type="entry name" value="BRAHMA ASSOCIATED PROTEIN 155 KDA"/>
    <property type="match status" value="1"/>
</dbReference>
<dbReference type="InterPro" id="IPR017884">
    <property type="entry name" value="SANT_dom"/>
</dbReference>
<dbReference type="InterPro" id="IPR032451">
    <property type="entry name" value="SMARCC_C"/>
</dbReference>
<dbReference type="Pfam" id="PF16498">
    <property type="entry name" value="SWIRM-assoc_3"/>
    <property type="match status" value="1"/>
</dbReference>
<evidence type="ECO:0000259" key="7">
    <source>
        <dbReference type="PROSITE" id="PS50090"/>
    </source>
</evidence>
<dbReference type="EMBL" id="LUCH01007153">
    <property type="protein sequence ID" value="KAF5396885.1"/>
    <property type="molecule type" value="Genomic_DNA"/>
</dbReference>
<sequence>MLRLSDAAKHLNIPIVDSSAEATHIIHPPPASWVGDSHEDLIVQRFRVIFQEGRGVLLHWLYSPGSYTTWYTGLQMEWPCEIQPAPHPESGRPWDVDARWLLYSDEHKEWMVEEDYLLPTCGVVRPRASYAPDEFLATAAAVACTSGGSGGIQNTSSGHFTSSVASHTINTPDTIQKKKRRRSPSPSVSDSTSATGGHKKRRPGSSVTGERSSRMSTSHGNSRKVRKEAIITLYYATDEDESSYHTGPPDVIAEEVDLSKDFDDPEPAHKITAVIPTANGLPAGSMAASRSSRIGPGASELSSGKSILFDLDDDNDTGDGMVGSGNTVVHDTHGGAGGGCVVGDGLTGDESRQARSVSAHADLSVTEQAHCIVIPSYSAWFDYNAIHGIERRALPEFFNGQNKSKTPEVYLAYRNFMIDTYRLNPQEYLTFTACRRNLTGDVCAILRVHAFLEQWGLINYQVTAPLVASANSGASEAARLAVAASLGPPSTAHFHVLADSASGLQPIGTQNQTAMASVTTGQQQPQQTSVGDSTVVDVSKASSVTGKESTDSGLPGNGPFRADTQIIDGSATTTTSSMQPSTPLSNPILMNGTSTVAGPVKFTSTVGDPSLRTDQYLNSPSTVRLICPSVGSVDAKPTTNTGTEATAPGNLGTNSTLLKGASQGGWTDQETLLLLEALELYRDDWNKVAEHVGSRTQEECILHFLRLPIEDAYLEGADPILNLTALANASHPTPPFSKAANPILATVAFLAAAVDPRVAAAAAQAALTEYAKMRDEVPAGLLLEHKARVEAAVRLGQSVDPSKFGLEEVGGGKSVELEKKTVDTESVSICRKSAESTEETDSKESVVEAESIESKMETEPVSDAKPTEVTKIEPVECESRDSMFETKSEVSTTYDTTASASEVTAEKERVTEGAEPVDDHEVELTKDAAEPIEETGLEQNVRCVDPSNAATVDETKDTPKNCLPPNPDSMGTAAACALAAAATKARHLASVEEKRIKGLVAQLVETQLKKLDIKLKQIQVSVCSQC</sequence>
<dbReference type="PROSITE" id="PS51293">
    <property type="entry name" value="SANT"/>
    <property type="match status" value="1"/>
</dbReference>
<feature type="compositionally biased region" description="Polar residues" evidence="6">
    <location>
        <begin position="155"/>
        <end position="174"/>
    </location>
</feature>
<gene>
    <name evidence="11" type="ORF">PHET_10016</name>
</gene>
<feature type="compositionally biased region" description="Low complexity" evidence="6">
    <location>
        <begin position="528"/>
        <end position="539"/>
    </location>
</feature>
<feature type="compositionally biased region" description="Basic and acidic residues" evidence="6">
    <location>
        <begin position="904"/>
        <end position="917"/>
    </location>
</feature>
<dbReference type="GO" id="GO:0045893">
    <property type="term" value="P:positive regulation of DNA-templated transcription"/>
    <property type="evidence" value="ECO:0007669"/>
    <property type="project" value="TreeGrafter"/>
</dbReference>
<evidence type="ECO:0000259" key="9">
    <source>
        <dbReference type="PROSITE" id="PS51293"/>
    </source>
</evidence>
<dbReference type="Gene3D" id="1.10.10.60">
    <property type="entry name" value="Homeodomain-like"/>
    <property type="match status" value="1"/>
</dbReference>
<evidence type="ECO:0000313" key="12">
    <source>
        <dbReference type="Proteomes" id="UP000748531"/>
    </source>
</evidence>
<dbReference type="Pfam" id="PF04433">
    <property type="entry name" value="SWIRM"/>
    <property type="match status" value="1"/>
</dbReference>
<dbReference type="FunFam" id="1.10.10.10:FF:000020">
    <property type="entry name" value="SWI/SNF complex subunit SMARCC2 isoform c"/>
    <property type="match status" value="1"/>
</dbReference>
<keyword evidence="12" id="KW-1185">Reference proteome</keyword>
<keyword evidence="2" id="KW-0238">DNA-binding</keyword>
<dbReference type="OrthoDB" id="118550at2759"/>
<evidence type="ECO:0000256" key="3">
    <source>
        <dbReference type="ARBA" id="ARBA00023163"/>
    </source>
</evidence>
<evidence type="ECO:0000259" key="10">
    <source>
        <dbReference type="PROSITE" id="PS52032"/>
    </source>
</evidence>
<dbReference type="InterPro" id="IPR001005">
    <property type="entry name" value="SANT/Myb"/>
</dbReference>
<dbReference type="Proteomes" id="UP000748531">
    <property type="component" value="Unassembled WGS sequence"/>
</dbReference>
<dbReference type="PROSITE" id="PS50090">
    <property type="entry name" value="MYB_LIKE"/>
    <property type="match status" value="1"/>
</dbReference>
<evidence type="ECO:0000256" key="5">
    <source>
        <dbReference type="ARBA" id="ARBA00049655"/>
    </source>
</evidence>
<dbReference type="Gene3D" id="1.10.10.10">
    <property type="entry name" value="Winged helix-like DNA-binding domain superfamily/Winged helix DNA-binding domain"/>
    <property type="match status" value="1"/>
</dbReference>
<feature type="domain" description="SANT" evidence="9">
    <location>
        <begin position="661"/>
        <end position="712"/>
    </location>
</feature>
<keyword evidence="1" id="KW-0805">Transcription regulation</keyword>
<feature type="compositionally biased region" description="Polar residues" evidence="6">
    <location>
        <begin position="205"/>
        <end position="220"/>
    </location>
</feature>
<dbReference type="SMART" id="SM00717">
    <property type="entry name" value="SANT"/>
    <property type="match status" value="1"/>
</dbReference>
<keyword evidence="3" id="KW-0804">Transcription</keyword>
<dbReference type="InterPro" id="IPR036388">
    <property type="entry name" value="WH-like_DNA-bd_sf"/>
</dbReference>
<dbReference type="CDD" id="cd00167">
    <property type="entry name" value="SANT"/>
    <property type="match status" value="1"/>
</dbReference>
<proteinExistence type="inferred from homology"/>
<dbReference type="GO" id="GO:0016514">
    <property type="term" value="C:SWI/SNF complex"/>
    <property type="evidence" value="ECO:0007669"/>
    <property type="project" value="TreeGrafter"/>
</dbReference>
<feature type="domain" description="Myb-like" evidence="7">
    <location>
        <begin position="658"/>
        <end position="708"/>
    </location>
</feature>
<dbReference type="AlphaFoldDB" id="A0A8J4SK54"/>
<comment type="caution">
    <text evidence="11">The sequence shown here is derived from an EMBL/GenBank/DDBJ whole genome shotgun (WGS) entry which is preliminary data.</text>
</comment>
<dbReference type="SUPFAM" id="SSF46689">
    <property type="entry name" value="Homeodomain-like"/>
    <property type="match status" value="2"/>
</dbReference>
<dbReference type="PROSITE" id="PS52032">
    <property type="entry name" value="MARR_BRCT_CHROMO"/>
    <property type="match status" value="1"/>
</dbReference>
<dbReference type="FunFam" id="1.10.10.60:FF:000014">
    <property type="entry name" value="SWI/SNF complex subunit SMARCC2 isoform C"/>
    <property type="match status" value="1"/>
</dbReference>
<feature type="region of interest" description="Disordered" evidence="6">
    <location>
        <begin position="513"/>
        <end position="592"/>
    </location>
</feature>
<feature type="compositionally biased region" description="Polar residues" evidence="6">
    <location>
        <begin position="513"/>
        <end position="527"/>
    </location>
</feature>
<evidence type="ECO:0000256" key="6">
    <source>
        <dbReference type="SAM" id="MobiDB-lite"/>
    </source>
</evidence>
<comment type="similarity">
    <text evidence="5">Belongs to the SMARCC family.</text>
</comment>
<evidence type="ECO:0000259" key="8">
    <source>
        <dbReference type="PROSITE" id="PS50934"/>
    </source>
</evidence>
<dbReference type="GO" id="GO:0003677">
    <property type="term" value="F:DNA binding"/>
    <property type="evidence" value="ECO:0007669"/>
    <property type="project" value="UniProtKB-KW"/>
</dbReference>
<dbReference type="InterPro" id="IPR049898">
    <property type="entry name" value="MARR_BRCT_CHROMO"/>
</dbReference>
<evidence type="ECO:0000256" key="2">
    <source>
        <dbReference type="ARBA" id="ARBA00023125"/>
    </source>
</evidence>
<feature type="compositionally biased region" description="Basic and acidic residues" evidence="6">
    <location>
        <begin position="832"/>
        <end position="858"/>
    </location>
</feature>
<organism evidence="11 12">
    <name type="scientific">Paragonimus heterotremus</name>
    <dbReference type="NCBI Taxonomy" id="100268"/>
    <lineage>
        <taxon>Eukaryota</taxon>
        <taxon>Metazoa</taxon>
        <taxon>Spiralia</taxon>
        <taxon>Lophotrochozoa</taxon>
        <taxon>Platyhelminthes</taxon>
        <taxon>Trematoda</taxon>
        <taxon>Digenea</taxon>
        <taxon>Plagiorchiida</taxon>
        <taxon>Troglotremata</taxon>
        <taxon>Troglotrematidae</taxon>
        <taxon>Paragonimus</taxon>
    </lineage>
</organism>
<reference evidence="11" key="1">
    <citation type="submission" date="2019-05" db="EMBL/GenBank/DDBJ databases">
        <title>Annotation for the trematode Paragonimus heterotremus.</title>
        <authorList>
            <person name="Choi Y.-J."/>
        </authorList>
    </citation>
    <scope>NUCLEOTIDE SEQUENCE</scope>
    <source>
        <strain evidence="11">LC</strain>
    </source>
</reference>
<evidence type="ECO:0000256" key="4">
    <source>
        <dbReference type="ARBA" id="ARBA00023242"/>
    </source>
</evidence>
<keyword evidence="4" id="KW-0539">Nucleus</keyword>
<dbReference type="Pfam" id="PF00249">
    <property type="entry name" value="Myb_DNA-binding"/>
    <property type="match status" value="1"/>
</dbReference>
<accession>A0A8J4SK54</accession>
<dbReference type="GO" id="GO:0042393">
    <property type="term" value="F:histone binding"/>
    <property type="evidence" value="ECO:0007669"/>
    <property type="project" value="TreeGrafter"/>
</dbReference>
<feature type="region of interest" description="Disordered" evidence="6">
    <location>
        <begin position="830"/>
        <end position="867"/>
    </location>
</feature>
<dbReference type="InterPro" id="IPR032448">
    <property type="entry name" value="SWIRM-assoc"/>
</dbReference>
<evidence type="ECO:0000313" key="11">
    <source>
        <dbReference type="EMBL" id="KAF5396885.1"/>
    </source>
</evidence>
<feature type="compositionally biased region" description="Polar residues" evidence="6">
    <location>
        <begin position="889"/>
        <end position="902"/>
    </location>
</feature>
<feature type="region of interest" description="Disordered" evidence="6">
    <location>
        <begin position="155"/>
        <end position="224"/>
    </location>
</feature>
<feature type="domain" description="Chromo" evidence="10">
    <location>
        <begin position="1"/>
        <end position="130"/>
    </location>
</feature>
<protein>
    <submittedName>
        <fullName evidence="11">SWIRM domain protein</fullName>
    </submittedName>
</protein>
<dbReference type="InterPro" id="IPR007526">
    <property type="entry name" value="SWIRM"/>
</dbReference>
<evidence type="ECO:0000256" key="1">
    <source>
        <dbReference type="ARBA" id="ARBA00023015"/>
    </source>
</evidence>
<feature type="compositionally biased region" description="Low complexity" evidence="6">
    <location>
        <begin position="570"/>
        <end position="585"/>
    </location>
</feature>
<dbReference type="PROSITE" id="PS50934">
    <property type="entry name" value="SWIRM"/>
    <property type="match status" value="1"/>
</dbReference>
<dbReference type="PANTHER" id="PTHR12802">
    <property type="entry name" value="SWI/SNF COMPLEX-RELATED"/>
    <property type="match status" value="1"/>
</dbReference>
<feature type="region of interest" description="Disordered" evidence="6">
    <location>
        <begin position="881"/>
        <end position="917"/>
    </location>
</feature>
<feature type="domain" description="SWIRM" evidence="8">
    <location>
        <begin position="372"/>
        <end position="469"/>
    </location>
</feature>
<name>A0A8J4SK54_9TREM</name>
<dbReference type="InterPro" id="IPR009057">
    <property type="entry name" value="Homeodomain-like_sf"/>
</dbReference>
<dbReference type="Pfam" id="PF16495">
    <property type="entry name" value="SWIRM-assoc_1"/>
    <property type="match status" value="1"/>
</dbReference>